<dbReference type="PANTHER" id="PTHR47053">
    <property type="entry name" value="MUREIN DD-ENDOPEPTIDASE MEPH-RELATED"/>
    <property type="match status" value="1"/>
</dbReference>
<keyword evidence="8" id="KW-1185">Reference proteome</keyword>
<dbReference type="STRING" id="574650.SAMN04487966_11142"/>
<evidence type="ECO:0000259" key="6">
    <source>
        <dbReference type="PROSITE" id="PS51935"/>
    </source>
</evidence>
<feature type="domain" description="NlpC/P60" evidence="6">
    <location>
        <begin position="133"/>
        <end position="257"/>
    </location>
</feature>
<dbReference type="GO" id="GO:0006508">
    <property type="term" value="P:proteolysis"/>
    <property type="evidence" value="ECO:0007669"/>
    <property type="project" value="UniProtKB-KW"/>
</dbReference>
<dbReference type="AlphaFoldDB" id="A0A1I7MRB6"/>
<evidence type="ECO:0000313" key="7">
    <source>
        <dbReference type="EMBL" id="SFV24456.1"/>
    </source>
</evidence>
<dbReference type="InterPro" id="IPR038765">
    <property type="entry name" value="Papain-like_cys_pep_sf"/>
</dbReference>
<dbReference type="Pfam" id="PF00877">
    <property type="entry name" value="NLPC_P60"/>
    <property type="match status" value="1"/>
</dbReference>
<keyword evidence="4" id="KW-0788">Thiol protease</keyword>
<dbReference type="OrthoDB" id="5177647at2"/>
<evidence type="ECO:0000256" key="5">
    <source>
        <dbReference type="SAM" id="MobiDB-lite"/>
    </source>
</evidence>
<evidence type="ECO:0000256" key="1">
    <source>
        <dbReference type="ARBA" id="ARBA00007074"/>
    </source>
</evidence>
<dbReference type="InterPro" id="IPR051202">
    <property type="entry name" value="Peptidase_C40"/>
</dbReference>
<name>A0A1I7MRB6_9MICC</name>
<sequence>MTYPTRRARIQAEAAAQSAARSRRGRSLAAGAAGLATLAGATIAGVAPAAANDAAVSSSSYSQQNTWSYSGETTRSASTSTAASTSTGTSGSTYAGSTGTTASTSYSGSTGGVSLGTGIQRASYTTASTATGANAVAANYATAKATDPNTYYSWGGNGPYGFDCSGLTQQAFAAAGKSIPRGSGAQYTGASQYVSLDNLQVGDLVFWSNNGSASGIYHVAMYVGDGQIAHARNPVTGVSLTAVDYNPTNMLGTAARY</sequence>
<dbReference type="Proteomes" id="UP000198881">
    <property type="component" value="Unassembled WGS sequence"/>
</dbReference>
<feature type="region of interest" description="Disordered" evidence="5">
    <location>
        <begin position="62"/>
        <end position="109"/>
    </location>
</feature>
<dbReference type="InterPro" id="IPR000064">
    <property type="entry name" value="NLP_P60_dom"/>
</dbReference>
<protein>
    <submittedName>
        <fullName evidence="7">Cell wall-associated hydrolase, NlpC family</fullName>
    </submittedName>
</protein>
<keyword evidence="3 7" id="KW-0378">Hydrolase</keyword>
<evidence type="ECO:0000256" key="3">
    <source>
        <dbReference type="ARBA" id="ARBA00022801"/>
    </source>
</evidence>
<dbReference type="EMBL" id="FPCG01000011">
    <property type="protein sequence ID" value="SFV24456.1"/>
    <property type="molecule type" value="Genomic_DNA"/>
</dbReference>
<keyword evidence="2" id="KW-0645">Protease</keyword>
<proteinExistence type="inferred from homology"/>
<evidence type="ECO:0000256" key="2">
    <source>
        <dbReference type="ARBA" id="ARBA00022670"/>
    </source>
</evidence>
<dbReference type="GO" id="GO:0008234">
    <property type="term" value="F:cysteine-type peptidase activity"/>
    <property type="evidence" value="ECO:0007669"/>
    <property type="project" value="UniProtKB-KW"/>
</dbReference>
<accession>A0A1I7MRB6</accession>
<comment type="similarity">
    <text evidence="1">Belongs to the peptidase C40 family.</text>
</comment>
<dbReference type="RefSeq" id="WP_091698978.1">
    <property type="nucleotide sequence ID" value="NZ_FPCG01000011.1"/>
</dbReference>
<dbReference type="PROSITE" id="PS51935">
    <property type="entry name" value="NLPC_P60"/>
    <property type="match status" value="1"/>
</dbReference>
<dbReference type="SUPFAM" id="SSF54001">
    <property type="entry name" value="Cysteine proteinases"/>
    <property type="match status" value="1"/>
</dbReference>
<gene>
    <name evidence="7" type="ORF">SAMN04487966_11142</name>
</gene>
<dbReference type="PANTHER" id="PTHR47053:SF1">
    <property type="entry name" value="MUREIN DD-ENDOPEPTIDASE MEPH-RELATED"/>
    <property type="match status" value="1"/>
</dbReference>
<organism evidence="7 8">
    <name type="scientific">Micrococcus terreus</name>
    <dbReference type="NCBI Taxonomy" id="574650"/>
    <lineage>
        <taxon>Bacteria</taxon>
        <taxon>Bacillati</taxon>
        <taxon>Actinomycetota</taxon>
        <taxon>Actinomycetes</taxon>
        <taxon>Micrococcales</taxon>
        <taxon>Micrococcaceae</taxon>
        <taxon>Micrococcus</taxon>
    </lineage>
</organism>
<evidence type="ECO:0000256" key="4">
    <source>
        <dbReference type="ARBA" id="ARBA00022807"/>
    </source>
</evidence>
<feature type="compositionally biased region" description="Low complexity" evidence="5">
    <location>
        <begin position="62"/>
        <end position="108"/>
    </location>
</feature>
<dbReference type="Gene3D" id="3.90.1720.10">
    <property type="entry name" value="endopeptidase domain like (from Nostoc punctiforme)"/>
    <property type="match status" value="1"/>
</dbReference>
<reference evidence="7 8" key="1">
    <citation type="submission" date="2016-10" db="EMBL/GenBank/DDBJ databases">
        <authorList>
            <person name="de Groot N.N."/>
        </authorList>
    </citation>
    <scope>NUCLEOTIDE SEQUENCE [LARGE SCALE GENOMIC DNA]</scope>
    <source>
        <strain evidence="7 8">CGMCC 1.7054</strain>
    </source>
</reference>
<evidence type="ECO:0000313" key="8">
    <source>
        <dbReference type="Proteomes" id="UP000198881"/>
    </source>
</evidence>